<dbReference type="Proteomes" id="UP001521209">
    <property type="component" value="Unassembled WGS sequence"/>
</dbReference>
<evidence type="ECO:0000256" key="1">
    <source>
        <dbReference type="SAM" id="MobiDB-lite"/>
    </source>
</evidence>
<dbReference type="EMBL" id="JAKGBZ010000001">
    <property type="protein sequence ID" value="MCF3945295.1"/>
    <property type="molecule type" value="Genomic_DNA"/>
</dbReference>
<dbReference type="RefSeq" id="WP_235702529.1">
    <property type="nucleotide sequence ID" value="NZ_JAKGBZ010000001.1"/>
</dbReference>
<accession>A0ABS9DU26</accession>
<comment type="caution">
    <text evidence="2">The sequence shown here is derived from an EMBL/GenBank/DDBJ whole genome shotgun (WGS) entry which is preliminary data.</text>
</comment>
<keyword evidence="3" id="KW-1185">Reference proteome</keyword>
<proteinExistence type="predicted"/>
<feature type="compositionally biased region" description="Basic and acidic residues" evidence="1">
    <location>
        <begin position="106"/>
        <end position="117"/>
    </location>
</feature>
<reference evidence="2 3" key="1">
    <citation type="submission" date="2022-01" db="EMBL/GenBank/DDBJ databases">
        <authorList>
            <person name="Won M."/>
            <person name="Kim S.-J."/>
            <person name="Kwon S.-W."/>
        </authorList>
    </citation>
    <scope>NUCLEOTIDE SEQUENCE [LARGE SCALE GENOMIC DNA]</scope>
    <source>
        <strain evidence="2 3">KCTC 23505</strain>
    </source>
</reference>
<evidence type="ECO:0000313" key="3">
    <source>
        <dbReference type="Proteomes" id="UP001521209"/>
    </source>
</evidence>
<organism evidence="2 3">
    <name type="scientific">Acidiphilium iwatense</name>
    <dbReference type="NCBI Taxonomy" id="768198"/>
    <lineage>
        <taxon>Bacteria</taxon>
        <taxon>Pseudomonadati</taxon>
        <taxon>Pseudomonadota</taxon>
        <taxon>Alphaproteobacteria</taxon>
        <taxon>Acetobacterales</taxon>
        <taxon>Acidocellaceae</taxon>
        <taxon>Acidiphilium</taxon>
    </lineage>
</organism>
<gene>
    <name evidence="2" type="ORF">L2A60_01170</name>
</gene>
<protein>
    <submittedName>
        <fullName evidence="2">Uncharacterized protein</fullName>
    </submittedName>
</protein>
<name>A0ABS9DU26_9PROT</name>
<sequence length="134" mass="14656">MTDEITDDGAGRDDWQARAEAAERALGQMRHESGEKLKRAELKIEAVRAGMIDLDGLKLIDLDQVELGEDGGVTDAASIMTRLKREKPWLFGAASSSSTAGVPRAEPSRTRHARELSEAEWRAARAELLRRSGG</sequence>
<feature type="region of interest" description="Disordered" evidence="1">
    <location>
        <begin position="94"/>
        <end position="117"/>
    </location>
</feature>
<evidence type="ECO:0000313" key="2">
    <source>
        <dbReference type="EMBL" id="MCF3945295.1"/>
    </source>
</evidence>